<keyword evidence="1" id="KW-0812">Transmembrane</keyword>
<dbReference type="Proteomes" id="UP000230557">
    <property type="component" value="Unassembled WGS sequence"/>
</dbReference>
<dbReference type="AlphaFoldDB" id="A0A2H0VE53"/>
<evidence type="ECO:0000313" key="3">
    <source>
        <dbReference type="Proteomes" id="UP000230557"/>
    </source>
</evidence>
<comment type="caution">
    <text evidence="2">The sequence shown here is derived from an EMBL/GenBank/DDBJ whole genome shotgun (WGS) entry which is preliminary data.</text>
</comment>
<gene>
    <name evidence="2" type="ORF">COT91_01720</name>
</gene>
<sequence length="225" mass="26382">MEPQNQNPIFKDDLKDPKHFWLWLVVLVLLAVGASGYFAWRKYRTVDEPVNPDKSDNNYSSSEVEKWQTYRNEEYGFEFKYPLKVVNVDKNVTSLIKGNEIESYEIELPEVFWSDTVKLGLSFSVYTDNDFIAYNWDQGWVFYDDLTNQWYTTNNIKISFDLTKSYPKTEIYNPVGTTNTLDQKNIYENFGFGDAGAGVSYYLIHQPEQNIIVVFSQSQEALIWE</sequence>
<evidence type="ECO:0000313" key="2">
    <source>
        <dbReference type="EMBL" id="PIR97361.1"/>
    </source>
</evidence>
<dbReference type="EMBL" id="PFAJ01000023">
    <property type="protein sequence ID" value="PIR97361.1"/>
    <property type="molecule type" value="Genomic_DNA"/>
</dbReference>
<name>A0A2H0VE53_9BACT</name>
<reference evidence="3" key="1">
    <citation type="submission" date="2017-09" db="EMBL/GenBank/DDBJ databases">
        <title>Depth-based differentiation of microbial function through sediment-hosted aquifers and enrichment of novel symbionts in the deep terrestrial subsurface.</title>
        <authorList>
            <person name="Probst A.J."/>
            <person name="Ladd B."/>
            <person name="Jarett J.K."/>
            <person name="Geller-Mcgrath D.E."/>
            <person name="Sieber C.M.K."/>
            <person name="Emerson J.B."/>
            <person name="Anantharaman K."/>
            <person name="Thomas B.C."/>
            <person name="Malmstrom R."/>
            <person name="Stieglmeier M."/>
            <person name="Klingl A."/>
            <person name="Woyke T."/>
            <person name="Ryan C.M."/>
            <person name="Banfield J.F."/>
        </authorList>
    </citation>
    <scope>NUCLEOTIDE SEQUENCE [LARGE SCALE GENOMIC DNA]</scope>
</reference>
<feature type="transmembrane region" description="Helical" evidence="1">
    <location>
        <begin position="20"/>
        <end position="40"/>
    </location>
</feature>
<protein>
    <submittedName>
        <fullName evidence="2">Uncharacterized protein</fullName>
    </submittedName>
</protein>
<keyword evidence="1" id="KW-1133">Transmembrane helix</keyword>
<accession>A0A2H0VE53</accession>
<proteinExistence type="predicted"/>
<keyword evidence="1" id="KW-0472">Membrane</keyword>
<evidence type="ECO:0000256" key="1">
    <source>
        <dbReference type="SAM" id="Phobius"/>
    </source>
</evidence>
<organism evidence="2 3">
    <name type="scientific">Candidatus Doudnabacteria bacterium CG10_big_fil_rev_8_21_14_0_10_41_10</name>
    <dbReference type="NCBI Taxonomy" id="1974551"/>
    <lineage>
        <taxon>Bacteria</taxon>
        <taxon>Candidatus Doudnaibacteriota</taxon>
    </lineage>
</organism>